<dbReference type="InterPro" id="IPR002731">
    <property type="entry name" value="ATPase_BadF"/>
</dbReference>
<dbReference type="Proteomes" id="UP001229346">
    <property type="component" value="Unassembled WGS sequence"/>
</dbReference>
<keyword evidence="2" id="KW-0418">Kinase</keyword>
<dbReference type="Gene3D" id="3.30.420.40">
    <property type="match status" value="2"/>
</dbReference>
<keyword evidence="2" id="KW-0808">Transferase</keyword>
<keyword evidence="3" id="KW-1185">Reference proteome</keyword>
<dbReference type="InterPro" id="IPR043129">
    <property type="entry name" value="ATPase_NBD"/>
</dbReference>
<evidence type="ECO:0000313" key="2">
    <source>
        <dbReference type="EMBL" id="MDQ0113396.1"/>
    </source>
</evidence>
<organism evidence="2 3">
    <name type="scientific">Paenibacillus harenae</name>
    <dbReference type="NCBI Taxonomy" id="306543"/>
    <lineage>
        <taxon>Bacteria</taxon>
        <taxon>Bacillati</taxon>
        <taxon>Bacillota</taxon>
        <taxon>Bacilli</taxon>
        <taxon>Bacillales</taxon>
        <taxon>Paenibacillaceae</taxon>
        <taxon>Paenibacillus</taxon>
    </lineage>
</organism>
<gene>
    <name evidence="2" type="ORF">J2T15_002837</name>
</gene>
<evidence type="ECO:0000259" key="1">
    <source>
        <dbReference type="Pfam" id="PF01869"/>
    </source>
</evidence>
<name>A0ABT9U2V0_PAEHA</name>
<dbReference type="RefSeq" id="WP_307204593.1">
    <property type="nucleotide sequence ID" value="NZ_JAUSSU010000005.1"/>
</dbReference>
<dbReference type="Pfam" id="PF01869">
    <property type="entry name" value="BcrAD_BadFG"/>
    <property type="match status" value="1"/>
</dbReference>
<sequence length="325" mass="34083">MTTIREVVIGIDGGGTYTRVAVADLAGNMLASIVAEGAASIHKDLAAATNVRQAIASAIADAGVAPSQVRGIAAGIAGYDSPADLEWVKQLTDVPGLNCPKWHVNDTVAAHYGALMARPGIIAIAGTGSNIFAITESGQAISNYSFHHYAASAARFIAYDAVYEALAGNTDATDSELLGTMLRHFDCSSLDELALLARNGFEEDARERNRIFGQFAPSLTEAAEGGSSLAILVCNRAIDQMIVGIELLARSFDRGTIPVSFIGSVANSPYFFRALGEKLAHGRNRTYNVAAPMLPPVAGAVLLALSKLGIEFDEESLKQKLSKAG</sequence>
<dbReference type="PANTHER" id="PTHR43190">
    <property type="entry name" value="N-ACETYL-D-GLUCOSAMINE KINASE"/>
    <property type="match status" value="1"/>
</dbReference>
<feature type="domain" description="ATPase BadF/BadG/BcrA/BcrD type" evidence="1">
    <location>
        <begin position="9"/>
        <end position="304"/>
    </location>
</feature>
<dbReference type="PANTHER" id="PTHR43190:SF3">
    <property type="entry name" value="N-ACETYL-D-GLUCOSAMINE KINASE"/>
    <property type="match status" value="1"/>
</dbReference>
<proteinExistence type="predicted"/>
<reference evidence="2 3" key="1">
    <citation type="submission" date="2023-07" db="EMBL/GenBank/DDBJ databases">
        <title>Sorghum-associated microbial communities from plants grown in Nebraska, USA.</title>
        <authorList>
            <person name="Schachtman D."/>
        </authorList>
    </citation>
    <scope>NUCLEOTIDE SEQUENCE [LARGE SCALE GENOMIC DNA]</scope>
    <source>
        <strain evidence="2 3">CC482</strain>
    </source>
</reference>
<comment type="caution">
    <text evidence="2">The sequence shown here is derived from an EMBL/GenBank/DDBJ whole genome shotgun (WGS) entry which is preliminary data.</text>
</comment>
<dbReference type="EC" id="2.7.1.8" evidence="2"/>
<accession>A0ABT9U2V0</accession>
<protein>
    <submittedName>
        <fullName evidence="2">Glucosamine kinase</fullName>
        <ecNumber evidence="2">2.7.1.8</ecNumber>
    </submittedName>
</protein>
<dbReference type="GO" id="GO:0047931">
    <property type="term" value="F:glucosamine kinase activity"/>
    <property type="evidence" value="ECO:0007669"/>
    <property type="project" value="UniProtKB-EC"/>
</dbReference>
<evidence type="ECO:0000313" key="3">
    <source>
        <dbReference type="Proteomes" id="UP001229346"/>
    </source>
</evidence>
<dbReference type="EMBL" id="JAUSSU010000005">
    <property type="protein sequence ID" value="MDQ0113396.1"/>
    <property type="molecule type" value="Genomic_DNA"/>
</dbReference>
<dbReference type="InterPro" id="IPR052519">
    <property type="entry name" value="Euk-type_GlcNAc_Kinase"/>
</dbReference>
<dbReference type="SUPFAM" id="SSF53067">
    <property type="entry name" value="Actin-like ATPase domain"/>
    <property type="match status" value="2"/>
</dbReference>